<keyword evidence="2" id="KW-1185">Reference proteome</keyword>
<gene>
    <name evidence="1" type="ORF">F4820DRAFT_40199</name>
</gene>
<comment type="caution">
    <text evidence="1">The sequence shown here is derived from an EMBL/GenBank/DDBJ whole genome shotgun (WGS) entry which is preliminary data.</text>
</comment>
<proteinExistence type="predicted"/>
<dbReference type="EMBL" id="MU393537">
    <property type="protein sequence ID" value="KAI4861973.1"/>
    <property type="molecule type" value="Genomic_DNA"/>
</dbReference>
<evidence type="ECO:0000313" key="1">
    <source>
        <dbReference type="EMBL" id="KAI4861973.1"/>
    </source>
</evidence>
<name>A0ACB9YSN5_9PEZI</name>
<organism evidence="1 2">
    <name type="scientific">Hypoxylon rubiginosum</name>
    <dbReference type="NCBI Taxonomy" id="110542"/>
    <lineage>
        <taxon>Eukaryota</taxon>
        <taxon>Fungi</taxon>
        <taxon>Dikarya</taxon>
        <taxon>Ascomycota</taxon>
        <taxon>Pezizomycotina</taxon>
        <taxon>Sordariomycetes</taxon>
        <taxon>Xylariomycetidae</taxon>
        <taxon>Xylariales</taxon>
        <taxon>Hypoxylaceae</taxon>
        <taxon>Hypoxylon</taxon>
    </lineage>
</organism>
<protein>
    <submittedName>
        <fullName evidence="1">Uncharacterized protein</fullName>
    </submittedName>
</protein>
<evidence type="ECO:0000313" key="2">
    <source>
        <dbReference type="Proteomes" id="UP001497700"/>
    </source>
</evidence>
<sequence>MAAAAVASTTTGLMGMWNGTKDGREDGYIDWASGATNVHNPLEVKIEVEDIRTLSPQPDYEHNGYGIVKHKSSLTPDQFLAGNDPEGKKYIEDVYFKEVAELVKQITGSDVVVPYVFRIRQNSMKAGEFAANKLSHAALPVAHVDRDAVTGEDGVREILSDTADELIKQGKRYAQVNVWRTIDQPIQKWPLCFINHSGVPGWSYDTHLARVYPTNDPRIAIRGEKKHDSVVKYDPAYKYHYVSKLDLDEALVFSSFDSDVTKVCPHGAFWDEASPDNAPTRRSIEVRCWVFFD</sequence>
<dbReference type="Proteomes" id="UP001497700">
    <property type="component" value="Unassembled WGS sequence"/>
</dbReference>
<reference evidence="1 2" key="1">
    <citation type="journal article" date="2022" name="New Phytol.">
        <title>Ecological generalism drives hyperdiversity of secondary metabolite gene clusters in xylarialean endophytes.</title>
        <authorList>
            <person name="Franco M.E.E."/>
            <person name="Wisecaver J.H."/>
            <person name="Arnold A.E."/>
            <person name="Ju Y.M."/>
            <person name="Slot J.C."/>
            <person name="Ahrendt S."/>
            <person name="Moore L.P."/>
            <person name="Eastman K.E."/>
            <person name="Scott K."/>
            <person name="Konkel Z."/>
            <person name="Mondo S.J."/>
            <person name="Kuo A."/>
            <person name="Hayes R.D."/>
            <person name="Haridas S."/>
            <person name="Andreopoulos B."/>
            <person name="Riley R."/>
            <person name="LaButti K."/>
            <person name="Pangilinan J."/>
            <person name="Lipzen A."/>
            <person name="Amirebrahimi M."/>
            <person name="Yan J."/>
            <person name="Adam C."/>
            <person name="Keymanesh K."/>
            <person name="Ng V."/>
            <person name="Louie K."/>
            <person name="Northen T."/>
            <person name="Drula E."/>
            <person name="Henrissat B."/>
            <person name="Hsieh H.M."/>
            <person name="Youens-Clark K."/>
            <person name="Lutzoni F."/>
            <person name="Miadlikowska J."/>
            <person name="Eastwood D.C."/>
            <person name="Hamelin R.C."/>
            <person name="Grigoriev I.V."/>
            <person name="U'Ren J.M."/>
        </authorList>
    </citation>
    <scope>NUCLEOTIDE SEQUENCE [LARGE SCALE GENOMIC DNA]</scope>
    <source>
        <strain evidence="1 2">CBS 119005</strain>
    </source>
</reference>
<accession>A0ACB9YSN5</accession>